<keyword evidence="2" id="KW-0560">Oxidoreductase</keyword>
<dbReference type="InterPro" id="IPR050407">
    <property type="entry name" value="Geranylgeranyl_reductase"/>
</dbReference>
<dbReference type="Pfam" id="PF01494">
    <property type="entry name" value="FAD_binding_3"/>
    <property type="match status" value="1"/>
</dbReference>
<feature type="domain" description="FAD-binding" evidence="1">
    <location>
        <begin position="2"/>
        <end position="290"/>
    </location>
</feature>
<evidence type="ECO:0000259" key="1">
    <source>
        <dbReference type="Pfam" id="PF01494"/>
    </source>
</evidence>
<dbReference type="SUPFAM" id="SSF51905">
    <property type="entry name" value="FAD/NAD(P)-binding domain"/>
    <property type="match status" value="1"/>
</dbReference>
<dbReference type="AlphaFoldDB" id="A0A7D4ALW1"/>
<protein>
    <submittedName>
        <fullName evidence="2">Monooxygenase fad-binding protein</fullName>
    </submittedName>
</protein>
<dbReference type="InterPro" id="IPR036188">
    <property type="entry name" value="FAD/NAD-bd_sf"/>
</dbReference>
<dbReference type="PANTHER" id="PTHR42685:SF22">
    <property type="entry name" value="CONDITIONED MEDIUM FACTOR RECEPTOR 1"/>
    <property type="match status" value="1"/>
</dbReference>
<dbReference type="EMBL" id="CP053892">
    <property type="protein sequence ID" value="QKG19909.1"/>
    <property type="molecule type" value="Genomic_DNA"/>
</dbReference>
<dbReference type="PRINTS" id="PR00420">
    <property type="entry name" value="RNGMNOXGNASE"/>
</dbReference>
<dbReference type="GO" id="GO:0004497">
    <property type="term" value="F:monooxygenase activity"/>
    <property type="evidence" value="ECO:0007669"/>
    <property type="project" value="UniProtKB-KW"/>
</dbReference>
<dbReference type="Gene3D" id="3.50.50.60">
    <property type="entry name" value="FAD/NAD(P)-binding domain"/>
    <property type="match status" value="1"/>
</dbReference>
<dbReference type="GO" id="GO:0071949">
    <property type="term" value="F:FAD binding"/>
    <property type="evidence" value="ECO:0007669"/>
    <property type="project" value="InterPro"/>
</dbReference>
<name>A0A7D4ALW1_ACTVE</name>
<evidence type="ECO:0000313" key="2">
    <source>
        <dbReference type="EMBL" id="QKG19909.1"/>
    </source>
</evidence>
<gene>
    <name evidence="2" type="ORF">ACTIVE_1545</name>
</gene>
<accession>A0A7D4ALW1</accession>
<sequence>MYDVIVVGARCAGAAAALLLAGRGHRVLVLDRARRDADKLSTLYIHPPGVDRLREWGVLEAATAGGAPPLERQRYWVADVRLDGPLPGTAYAPRRTVLDPALAGAAAAAGAEVRYGCTVLGLVEEAGRVCGVRYRTPGGRVSTDRCRLVVGADGMRSTVARLAGAGEYAVRPKLSCAYYAYWTGVETGFEQYQRDGHWIGAIPTDGGRTLVAAYFRQEEFERVRADAGAAYEHAIRATAPELALRLRAASRADRLYGTGDQRNYLRTANGPGWVLIGDAGHHKDSLTARGITDAFLQAELLAGPHAPLDPGAAARWFGRNRDELLMPGYRATLAVARLDVEPERLELLRAVQADPGLTAGYFAAAAGAVPGDLFTGDLLAATAGPADAAAPAA</sequence>
<evidence type="ECO:0000313" key="3">
    <source>
        <dbReference type="Proteomes" id="UP000501240"/>
    </source>
</evidence>
<dbReference type="InterPro" id="IPR002938">
    <property type="entry name" value="FAD-bd"/>
</dbReference>
<keyword evidence="2" id="KW-0503">Monooxygenase</keyword>
<dbReference type="PANTHER" id="PTHR42685">
    <property type="entry name" value="GERANYLGERANYL DIPHOSPHATE REDUCTASE"/>
    <property type="match status" value="1"/>
</dbReference>
<reference evidence="2 3" key="1">
    <citation type="submission" date="2020-05" db="EMBL/GenBank/DDBJ databases">
        <title>Actinomadura verrucosospora NRRL-B18236 (PFL_A860) Genome sequencing and assembly.</title>
        <authorList>
            <person name="Samborskyy M."/>
        </authorList>
    </citation>
    <scope>NUCLEOTIDE SEQUENCE [LARGE SCALE GENOMIC DNA]</scope>
    <source>
        <strain evidence="2 3">NRRL:B18236</strain>
    </source>
</reference>
<dbReference type="RefSeq" id="WP_173094290.1">
    <property type="nucleotide sequence ID" value="NZ_CP053892.1"/>
</dbReference>
<proteinExistence type="predicted"/>
<organism evidence="2 3">
    <name type="scientific">Actinomadura verrucosospora</name>
    <dbReference type="NCBI Taxonomy" id="46165"/>
    <lineage>
        <taxon>Bacteria</taxon>
        <taxon>Bacillati</taxon>
        <taxon>Actinomycetota</taxon>
        <taxon>Actinomycetes</taxon>
        <taxon>Streptosporangiales</taxon>
        <taxon>Thermomonosporaceae</taxon>
        <taxon>Actinomadura</taxon>
    </lineage>
</organism>
<dbReference type="Proteomes" id="UP000501240">
    <property type="component" value="Chromosome"/>
</dbReference>
<keyword evidence="3" id="KW-1185">Reference proteome</keyword>